<accession>A0ABR4LN69</accession>
<dbReference type="InterPro" id="IPR052400">
    <property type="entry name" value="Zn2-C6_fungal_TF"/>
</dbReference>
<dbReference type="InterPro" id="IPR036864">
    <property type="entry name" value="Zn2-C6_fun-type_DNA-bd_sf"/>
</dbReference>
<feature type="domain" description="Zn(2)-C6 fungal-type" evidence="5">
    <location>
        <begin position="38"/>
        <end position="68"/>
    </location>
</feature>
<evidence type="ECO:0000256" key="2">
    <source>
        <dbReference type="ARBA" id="ARBA00023125"/>
    </source>
</evidence>
<keyword evidence="7" id="KW-1185">Reference proteome</keyword>
<dbReference type="PRINTS" id="PR00755">
    <property type="entry name" value="AFLATOXINBRP"/>
</dbReference>
<keyword evidence="2" id="KW-0238">DNA-binding</keyword>
<evidence type="ECO:0000259" key="5">
    <source>
        <dbReference type="PROSITE" id="PS50048"/>
    </source>
</evidence>
<keyword evidence="3" id="KW-0804">Transcription</keyword>
<keyword evidence="1" id="KW-0805">Transcription regulation</keyword>
<evidence type="ECO:0000313" key="6">
    <source>
        <dbReference type="EMBL" id="KAL2865972.1"/>
    </source>
</evidence>
<evidence type="ECO:0000256" key="1">
    <source>
        <dbReference type="ARBA" id="ARBA00023015"/>
    </source>
</evidence>
<dbReference type="Pfam" id="PF00172">
    <property type="entry name" value="Zn_clus"/>
    <property type="match status" value="1"/>
</dbReference>
<dbReference type="CDD" id="cd00067">
    <property type="entry name" value="GAL4"/>
    <property type="match status" value="1"/>
</dbReference>
<dbReference type="PROSITE" id="PS50048">
    <property type="entry name" value="ZN2_CY6_FUNGAL_2"/>
    <property type="match status" value="1"/>
</dbReference>
<organism evidence="6 7">
    <name type="scientific">Aspergillus lucknowensis</name>
    <dbReference type="NCBI Taxonomy" id="176173"/>
    <lineage>
        <taxon>Eukaryota</taxon>
        <taxon>Fungi</taxon>
        <taxon>Dikarya</taxon>
        <taxon>Ascomycota</taxon>
        <taxon>Pezizomycotina</taxon>
        <taxon>Eurotiomycetes</taxon>
        <taxon>Eurotiomycetidae</taxon>
        <taxon>Eurotiales</taxon>
        <taxon>Aspergillaceae</taxon>
        <taxon>Aspergillus</taxon>
        <taxon>Aspergillus subgen. Nidulantes</taxon>
    </lineage>
</organism>
<evidence type="ECO:0000313" key="7">
    <source>
        <dbReference type="Proteomes" id="UP001610432"/>
    </source>
</evidence>
<keyword evidence="4" id="KW-0539">Nucleus</keyword>
<dbReference type="Gene3D" id="4.10.240.10">
    <property type="entry name" value="Zn(2)-C6 fungal-type DNA-binding domain"/>
    <property type="match status" value="1"/>
</dbReference>
<sequence length="435" mass="48720">MAVASPGAYQTTFQVALRGGPIGPPFHSRRAHKKSRNGCIVCKQRRVKCDEQRPSCRRCENYGASCKYPPSPTSSATTSSSESCDSMAVQPSRTLSSLSVVQMVTKVREGMSAELAFAPRVIGDYDAVLNLAVNSFQWFLRSSTDTVSTPQIRQVMRREMIHVAFENPYLMYTILGCGVLHMNRVHPGNESRELAEAYFWQQAITLYSRALRNNIDEKSISGLVSASMLMGITSLAPLRFRIEDSWVFTGRPSDLNWFAIQGGLRCILVHAGQYIPGSIWETAFEISSKWECEVFKDEITQGREGLHPELADLCEIDDTTTAETSVYWHPLKFLSAYMGLEVNAMNASHCATWIGRVAPEFVTVCRHRDPRALVLLAHWMGLMCSLSQWQPWVEGRIRKECTAICIYLESMGDPAILPFLEYPASGCGYILQSKL</sequence>
<reference evidence="6 7" key="1">
    <citation type="submission" date="2024-07" db="EMBL/GenBank/DDBJ databases">
        <title>Section-level genome sequencing and comparative genomics of Aspergillus sections Usti and Cavernicolus.</title>
        <authorList>
            <consortium name="Lawrence Berkeley National Laboratory"/>
            <person name="Nybo J.L."/>
            <person name="Vesth T.C."/>
            <person name="Theobald S."/>
            <person name="Frisvad J.C."/>
            <person name="Larsen T.O."/>
            <person name="Kjaerboelling I."/>
            <person name="Rothschild-Mancinelli K."/>
            <person name="Lyhne E.K."/>
            <person name="Kogle M.E."/>
            <person name="Barry K."/>
            <person name="Clum A."/>
            <person name="Na H."/>
            <person name="Ledsgaard L."/>
            <person name="Lin J."/>
            <person name="Lipzen A."/>
            <person name="Kuo A."/>
            <person name="Riley R."/>
            <person name="Mondo S."/>
            <person name="Labutti K."/>
            <person name="Haridas S."/>
            <person name="Pangalinan J."/>
            <person name="Salamov A.A."/>
            <person name="Simmons B.A."/>
            <person name="Magnuson J.K."/>
            <person name="Chen J."/>
            <person name="Drula E."/>
            <person name="Henrissat B."/>
            <person name="Wiebenga A."/>
            <person name="Lubbers R.J."/>
            <person name="Gomes A.C."/>
            <person name="Macurrencykelacurrency M.R."/>
            <person name="Stajich J."/>
            <person name="Grigoriev I.V."/>
            <person name="Mortensen U.H."/>
            <person name="De Vries R.P."/>
            <person name="Baker S.E."/>
            <person name="Andersen M.R."/>
        </authorList>
    </citation>
    <scope>NUCLEOTIDE SEQUENCE [LARGE SCALE GENOMIC DNA]</scope>
    <source>
        <strain evidence="6 7">CBS 449.75</strain>
    </source>
</reference>
<dbReference type="SMART" id="SM00066">
    <property type="entry name" value="GAL4"/>
    <property type="match status" value="1"/>
</dbReference>
<evidence type="ECO:0000256" key="4">
    <source>
        <dbReference type="ARBA" id="ARBA00023242"/>
    </source>
</evidence>
<dbReference type="Proteomes" id="UP001610432">
    <property type="component" value="Unassembled WGS sequence"/>
</dbReference>
<proteinExistence type="predicted"/>
<name>A0ABR4LN69_9EURO</name>
<dbReference type="RefSeq" id="XP_070884951.1">
    <property type="nucleotide sequence ID" value="XM_071024777.1"/>
</dbReference>
<dbReference type="GeneID" id="98139849"/>
<comment type="caution">
    <text evidence="6">The sequence shown here is derived from an EMBL/GenBank/DDBJ whole genome shotgun (WGS) entry which is preliminary data.</text>
</comment>
<dbReference type="EMBL" id="JBFXLQ010000028">
    <property type="protein sequence ID" value="KAL2865972.1"/>
    <property type="molecule type" value="Genomic_DNA"/>
</dbReference>
<protein>
    <recommendedName>
        <fullName evidence="5">Zn(2)-C6 fungal-type domain-containing protein</fullName>
    </recommendedName>
</protein>
<evidence type="ECO:0000256" key="3">
    <source>
        <dbReference type="ARBA" id="ARBA00023163"/>
    </source>
</evidence>
<gene>
    <name evidence="6" type="ORF">BJX67DRAFT_149682</name>
</gene>
<dbReference type="PANTHER" id="PTHR47657">
    <property type="entry name" value="STEROL REGULATORY ELEMENT-BINDING PROTEIN ECM22"/>
    <property type="match status" value="1"/>
</dbReference>
<dbReference type="PANTHER" id="PTHR47657:SF15">
    <property type="entry name" value="ZN(II)2CYS6 TRANSCRIPTION FACTOR (EUROFUNG)"/>
    <property type="match status" value="1"/>
</dbReference>
<dbReference type="SUPFAM" id="SSF57701">
    <property type="entry name" value="Zn2/Cys6 DNA-binding domain"/>
    <property type="match status" value="1"/>
</dbReference>
<dbReference type="PROSITE" id="PS00463">
    <property type="entry name" value="ZN2_CY6_FUNGAL_1"/>
    <property type="match status" value="1"/>
</dbReference>
<dbReference type="InterPro" id="IPR001138">
    <property type="entry name" value="Zn2Cys6_DnaBD"/>
</dbReference>